<dbReference type="AlphaFoldDB" id="A0A8H8YYQ6"/>
<dbReference type="Proteomes" id="UP000601736">
    <property type="component" value="Unassembled WGS sequence"/>
</dbReference>
<comment type="caution">
    <text evidence="1">The sequence shown here is derived from an EMBL/GenBank/DDBJ whole genome shotgun (WGS) entry which is preliminary data.</text>
</comment>
<gene>
    <name evidence="1" type="ORF">NMYAN_20131</name>
</gene>
<name>A0A8H8YYQ6_9PROT</name>
<sequence length="70" mass="8224">MHDVYNRKIDRGLVWILKAETAKGYSLSWNCPNYCVPYRYAKSSELIDEYLWVQSNQAVPKESEHNKLSS</sequence>
<evidence type="ECO:0000313" key="2">
    <source>
        <dbReference type="Proteomes" id="UP000601736"/>
    </source>
</evidence>
<dbReference type="EMBL" id="CAJNAP010000012">
    <property type="protein sequence ID" value="CAE6501886.1"/>
    <property type="molecule type" value="Genomic_DNA"/>
</dbReference>
<accession>A0A8H8YYQ6</accession>
<proteinExistence type="predicted"/>
<reference evidence="1" key="1">
    <citation type="submission" date="2021-02" db="EMBL/GenBank/DDBJ databases">
        <authorList>
            <person name="Han P."/>
        </authorList>
    </citation>
    <scope>NUCLEOTIDE SEQUENCE</scope>
    <source>
        <strain evidence="1">Nitrosomonas nitrosa 18-3D</strain>
    </source>
</reference>
<organism evidence="1 2">
    <name type="scientific">Nitrosomonas nitrosa</name>
    <dbReference type="NCBI Taxonomy" id="52442"/>
    <lineage>
        <taxon>Bacteria</taxon>
        <taxon>Pseudomonadati</taxon>
        <taxon>Pseudomonadota</taxon>
        <taxon>Betaproteobacteria</taxon>
        <taxon>Nitrosomonadales</taxon>
        <taxon>Nitrosomonadaceae</taxon>
        <taxon>Nitrosomonas</taxon>
    </lineage>
</organism>
<evidence type="ECO:0000313" key="1">
    <source>
        <dbReference type="EMBL" id="CAE6501886.1"/>
    </source>
</evidence>
<protein>
    <submittedName>
        <fullName evidence="1">Uncharacterized protein</fullName>
    </submittedName>
</protein>